<evidence type="ECO:0000256" key="5">
    <source>
        <dbReference type="ARBA" id="ARBA00023136"/>
    </source>
</evidence>
<comment type="similarity">
    <text evidence="2">Belongs to the Orai family.</text>
</comment>
<proteinExistence type="inferred from homology"/>
<dbReference type="GO" id="GO:0016020">
    <property type="term" value="C:membrane"/>
    <property type="evidence" value="ECO:0007669"/>
    <property type="project" value="UniProtKB-SubCell"/>
</dbReference>
<name>A0A024GPU4_9STRA</name>
<dbReference type="OrthoDB" id="61124at2759"/>
<feature type="transmembrane region" description="Helical" evidence="6">
    <location>
        <begin position="162"/>
        <end position="188"/>
    </location>
</feature>
<organism evidence="7 8">
    <name type="scientific">Albugo candida</name>
    <dbReference type="NCBI Taxonomy" id="65357"/>
    <lineage>
        <taxon>Eukaryota</taxon>
        <taxon>Sar</taxon>
        <taxon>Stramenopiles</taxon>
        <taxon>Oomycota</taxon>
        <taxon>Peronosporomycetes</taxon>
        <taxon>Albuginales</taxon>
        <taxon>Albuginaceae</taxon>
        <taxon>Albugo</taxon>
    </lineage>
</organism>
<sequence length="310" mass="35811">MSLCKGHINKHLRIERFWKESIRLNKSCTTIALRKCDCTLDAGGLVIHRVVYISKMAGVGAILDAVFGSYDLKVTRQWRDEDVRYREQEKQWREDAILREITWRHEDIEREQRLFKLANEKRMIDARQRQLIAVIKLATVLGGFNMAAIVEINVPEHFNQTIMAIYAGIAALQFLCMFICTLICTLLLMAITRFVTHTLETEIRLLETVDLDLVSPFNMYWLMRCESEWMLAYRLFYGGLSFFSMLIILIGLIQFRDSIIARIMVTVLCAATTVFWRLRIASKWQFLVSSPDSIPSTPTSTVRATALSAL</sequence>
<keyword evidence="4 6" id="KW-1133">Transmembrane helix</keyword>
<dbReference type="Gene3D" id="1.20.140.140">
    <property type="entry name" value="Calcium release-activated calcium channel protein Orai"/>
    <property type="match status" value="1"/>
</dbReference>
<comment type="caution">
    <text evidence="7">The sequence shown here is derived from an EMBL/GenBank/DDBJ whole genome shotgun (WGS) entry which is preliminary data.</text>
</comment>
<dbReference type="InterPro" id="IPR012446">
    <property type="entry name" value="CRAC_channel"/>
</dbReference>
<keyword evidence="5 6" id="KW-0472">Membrane</keyword>
<gene>
    <name evidence="7" type="ORF">BN9_099540</name>
</gene>
<evidence type="ECO:0000256" key="1">
    <source>
        <dbReference type="ARBA" id="ARBA00004141"/>
    </source>
</evidence>
<protein>
    <submittedName>
        <fullName evidence="7">Uncharacterized protein</fullName>
    </submittedName>
</protein>
<dbReference type="EMBL" id="CAIX01000246">
    <property type="protein sequence ID" value="CCI48755.1"/>
    <property type="molecule type" value="Genomic_DNA"/>
</dbReference>
<feature type="transmembrane region" description="Helical" evidence="6">
    <location>
        <begin position="131"/>
        <end position="150"/>
    </location>
</feature>
<reference evidence="7 8" key="1">
    <citation type="submission" date="2012-05" db="EMBL/GenBank/DDBJ databases">
        <title>Recombination and specialization in a pathogen metapopulation.</title>
        <authorList>
            <person name="Gardiner A."/>
            <person name="Kemen E."/>
            <person name="Schultz-Larsen T."/>
            <person name="MacLean D."/>
            <person name="Van Oosterhout C."/>
            <person name="Jones J.D.G."/>
        </authorList>
    </citation>
    <scope>NUCLEOTIDE SEQUENCE [LARGE SCALE GENOMIC DNA]</scope>
    <source>
        <strain evidence="7 8">Ac Nc2</strain>
    </source>
</reference>
<evidence type="ECO:0000256" key="2">
    <source>
        <dbReference type="ARBA" id="ARBA00008062"/>
    </source>
</evidence>
<comment type="subcellular location">
    <subcellularLocation>
        <location evidence="1">Membrane</location>
        <topology evidence="1">Multi-pass membrane protein</topology>
    </subcellularLocation>
</comment>
<evidence type="ECO:0000256" key="6">
    <source>
        <dbReference type="SAM" id="Phobius"/>
    </source>
</evidence>
<accession>A0A024GPU4</accession>
<evidence type="ECO:0000256" key="3">
    <source>
        <dbReference type="ARBA" id="ARBA00022692"/>
    </source>
</evidence>
<dbReference type="STRING" id="65357.A0A024GPU4"/>
<evidence type="ECO:0000313" key="8">
    <source>
        <dbReference type="Proteomes" id="UP000053237"/>
    </source>
</evidence>
<keyword evidence="8" id="KW-1185">Reference proteome</keyword>
<dbReference type="Pfam" id="PF07856">
    <property type="entry name" value="Orai-1"/>
    <property type="match status" value="1"/>
</dbReference>
<dbReference type="InParanoid" id="A0A024GPU4"/>
<keyword evidence="3 6" id="KW-0812">Transmembrane</keyword>
<feature type="transmembrane region" description="Helical" evidence="6">
    <location>
        <begin position="231"/>
        <end position="253"/>
    </location>
</feature>
<evidence type="ECO:0000256" key="4">
    <source>
        <dbReference type="ARBA" id="ARBA00022989"/>
    </source>
</evidence>
<feature type="transmembrane region" description="Helical" evidence="6">
    <location>
        <begin position="259"/>
        <end position="278"/>
    </location>
</feature>
<evidence type="ECO:0000313" key="7">
    <source>
        <dbReference type="EMBL" id="CCI48755.1"/>
    </source>
</evidence>
<dbReference type="AlphaFoldDB" id="A0A024GPU4"/>
<dbReference type="InterPro" id="IPR038350">
    <property type="entry name" value="Orai_sf"/>
</dbReference>
<dbReference type="Proteomes" id="UP000053237">
    <property type="component" value="Unassembled WGS sequence"/>
</dbReference>